<accession>A0A0C2GSZ8</accession>
<sequence>MRKQPWIEHPTADMIRMALGSRDSISNGKDFEHFLKKSLKTLSKQGHVNEKLFEDQRMSQNRMAKVRADPFGGSPFAVHDVTSRSAMLRIRTMNNRQKQRRNPNEARADVFRLLLPSVSESTTCKLHSFDKEKKTAAERDLSQIRMNQREENGEETALKVDELCNIIDGSIRRKRNCVIQAEEVCEEPGAVKVAKMNIQEEDESKE</sequence>
<evidence type="ECO:0000313" key="2">
    <source>
        <dbReference type="Proteomes" id="UP000054047"/>
    </source>
</evidence>
<dbReference type="Proteomes" id="UP000054047">
    <property type="component" value="Unassembled WGS sequence"/>
</dbReference>
<dbReference type="AlphaFoldDB" id="A0A0C2GSZ8"/>
<name>A0A0C2GSZ8_9BILA</name>
<protein>
    <submittedName>
        <fullName evidence="1">Uncharacterized protein</fullName>
    </submittedName>
</protein>
<dbReference type="EMBL" id="KN731125">
    <property type="protein sequence ID" value="KIH60266.1"/>
    <property type="molecule type" value="Genomic_DNA"/>
</dbReference>
<dbReference type="OrthoDB" id="185618at2759"/>
<proteinExistence type="predicted"/>
<organism evidence="1 2">
    <name type="scientific">Ancylostoma duodenale</name>
    <dbReference type="NCBI Taxonomy" id="51022"/>
    <lineage>
        <taxon>Eukaryota</taxon>
        <taxon>Metazoa</taxon>
        <taxon>Ecdysozoa</taxon>
        <taxon>Nematoda</taxon>
        <taxon>Chromadorea</taxon>
        <taxon>Rhabditida</taxon>
        <taxon>Rhabditina</taxon>
        <taxon>Rhabditomorpha</taxon>
        <taxon>Strongyloidea</taxon>
        <taxon>Ancylostomatidae</taxon>
        <taxon>Ancylostomatinae</taxon>
        <taxon>Ancylostoma</taxon>
    </lineage>
</organism>
<reference evidence="1 2" key="1">
    <citation type="submission" date="2013-12" db="EMBL/GenBank/DDBJ databases">
        <title>Draft genome of the parsitic nematode Ancylostoma duodenale.</title>
        <authorList>
            <person name="Mitreva M."/>
        </authorList>
    </citation>
    <scope>NUCLEOTIDE SEQUENCE [LARGE SCALE GENOMIC DNA]</scope>
    <source>
        <strain evidence="1 2">Zhejiang</strain>
    </source>
</reference>
<keyword evidence="2" id="KW-1185">Reference proteome</keyword>
<evidence type="ECO:0000313" key="1">
    <source>
        <dbReference type="EMBL" id="KIH60266.1"/>
    </source>
</evidence>
<gene>
    <name evidence="1" type="ORF">ANCDUO_09488</name>
</gene>
<feature type="non-terminal residue" evidence="1">
    <location>
        <position position="206"/>
    </location>
</feature>